<dbReference type="EC" id="2.7.13.3" evidence="3"/>
<dbReference type="InterPro" id="IPR036097">
    <property type="entry name" value="HisK_dim/P_sf"/>
</dbReference>
<evidence type="ECO:0000256" key="11">
    <source>
        <dbReference type="ARBA" id="ARBA00022989"/>
    </source>
</evidence>
<dbReference type="InterPro" id="IPR003594">
    <property type="entry name" value="HATPase_dom"/>
</dbReference>
<evidence type="ECO:0000256" key="1">
    <source>
        <dbReference type="ARBA" id="ARBA00000085"/>
    </source>
</evidence>
<dbReference type="SMART" id="SM00388">
    <property type="entry name" value="HisKA"/>
    <property type="match status" value="1"/>
</dbReference>
<keyword evidence="5" id="KW-0597">Phosphoprotein</keyword>
<dbReference type="Gene3D" id="1.10.287.130">
    <property type="match status" value="1"/>
</dbReference>
<dbReference type="AlphaFoldDB" id="A0A098LGD0"/>
<dbReference type="InterPro" id="IPR005467">
    <property type="entry name" value="His_kinase_dom"/>
</dbReference>
<evidence type="ECO:0000256" key="13">
    <source>
        <dbReference type="ARBA" id="ARBA00023136"/>
    </source>
</evidence>
<accession>A0A098LGD0</accession>
<proteinExistence type="predicted"/>
<evidence type="ECO:0000256" key="6">
    <source>
        <dbReference type="ARBA" id="ARBA00022679"/>
    </source>
</evidence>
<sequence>MVGAAFFFIYMLFYEYRAEDFHQQQKEKIINTLKFLTKIEEIDEELISAMDRITINDVYAQKLFIFDKDKNLLYSRLDHKPTDLTKNILSRLSSLKTKVEQKSGRYDVLGIYVEQDGEVFYGISNAYDLPGYHKLNYLKYILFLTFMIIVLVVIFMSYYLSKKITNPIVALTRQIKDFNFESKYEPIAVMDGRKNEVAVLGQRFNELMQRMNEAFSFQKNAVHHISHELKTPIAVLVSNFERIEKEVDINKIKFLIKDQKEDTENLSKIINSLLEIAKTESGNTPKLSRIRIDELIFDLVDELNVLYPDFQFSIKYSESIEDESKLTIFANLRLLKASLSNMMINCIQYSVDNLATIVITPVNKRLQIDFINNGPVINENERQYIYGRYFRGENSKGKRGFGLGLVFIKKILTMHDGTISYVANEEANSNKFTITLPLN</sequence>
<dbReference type="InterPro" id="IPR003661">
    <property type="entry name" value="HisK_dim/P_dom"/>
</dbReference>
<dbReference type="PANTHER" id="PTHR45528">
    <property type="entry name" value="SENSOR HISTIDINE KINASE CPXA"/>
    <property type="match status" value="1"/>
</dbReference>
<dbReference type="EMBL" id="BBLT01000004">
    <property type="protein sequence ID" value="GAL85148.1"/>
    <property type="molecule type" value="Genomic_DNA"/>
</dbReference>
<dbReference type="InterPro" id="IPR050398">
    <property type="entry name" value="HssS/ArlS-like"/>
</dbReference>
<keyword evidence="7 14" id="KW-0812">Transmembrane</keyword>
<evidence type="ECO:0000256" key="9">
    <source>
        <dbReference type="ARBA" id="ARBA00022777"/>
    </source>
</evidence>
<dbReference type="eggNOG" id="COG2205">
    <property type="taxonomic scope" value="Bacteria"/>
</dbReference>
<dbReference type="InterPro" id="IPR036890">
    <property type="entry name" value="HATPase_C_sf"/>
</dbReference>
<keyword evidence="12" id="KW-0902">Two-component regulatory system</keyword>
<dbReference type="Pfam" id="PF02518">
    <property type="entry name" value="HATPase_c"/>
    <property type="match status" value="1"/>
</dbReference>
<evidence type="ECO:0000256" key="3">
    <source>
        <dbReference type="ARBA" id="ARBA00012438"/>
    </source>
</evidence>
<evidence type="ECO:0000313" key="17">
    <source>
        <dbReference type="Proteomes" id="UP000030185"/>
    </source>
</evidence>
<evidence type="ECO:0000313" key="16">
    <source>
        <dbReference type="EMBL" id="GAL85148.1"/>
    </source>
</evidence>
<comment type="catalytic activity">
    <reaction evidence="1">
        <text>ATP + protein L-histidine = ADP + protein N-phospho-L-histidine.</text>
        <dbReference type="EC" id="2.7.13.3"/>
    </reaction>
</comment>
<keyword evidence="17" id="KW-1185">Reference proteome</keyword>
<dbReference type="GO" id="GO:0005524">
    <property type="term" value="F:ATP binding"/>
    <property type="evidence" value="ECO:0007669"/>
    <property type="project" value="UniProtKB-KW"/>
</dbReference>
<dbReference type="SUPFAM" id="SSF55874">
    <property type="entry name" value="ATPase domain of HSP90 chaperone/DNA topoisomerase II/histidine kinase"/>
    <property type="match status" value="1"/>
</dbReference>
<dbReference type="PROSITE" id="PS50109">
    <property type="entry name" value="HIS_KIN"/>
    <property type="match status" value="1"/>
</dbReference>
<reference evidence="16 17" key="1">
    <citation type="submission" date="2014-09" db="EMBL/GenBank/DDBJ databases">
        <title>Sporocytophaga myxococcoides PG-01 genome sequencing.</title>
        <authorList>
            <person name="Liu L."/>
            <person name="Gao P.J."/>
            <person name="Chen G.J."/>
            <person name="Wang L.S."/>
        </authorList>
    </citation>
    <scope>NUCLEOTIDE SEQUENCE [LARGE SCALE GENOMIC DNA]</scope>
    <source>
        <strain evidence="16 17">PG-01</strain>
    </source>
</reference>
<keyword evidence="6" id="KW-0808">Transferase</keyword>
<keyword evidence="11 14" id="KW-1133">Transmembrane helix</keyword>
<comment type="subcellular location">
    <subcellularLocation>
        <location evidence="2">Cell membrane</location>
        <topology evidence="2">Multi-pass membrane protein</topology>
    </subcellularLocation>
</comment>
<evidence type="ECO:0000256" key="7">
    <source>
        <dbReference type="ARBA" id="ARBA00022692"/>
    </source>
</evidence>
<name>A0A098LGD0_9BACT</name>
<dbReference type="Gene3D" id="6.10.340.10">
    <property type="match status" value="1"/>
</dbReference>
<gene>
    <name evidence="16" type="ORF">MYP_2377</name>
</gene>
<dbReference type="PANTHER" id="PTHR45528:SF1">
    <property type="entry name" value="SENSOR HISTIDINE KINASE CPXA"/>
    <property type="match status" value="1"/>
</dbReference>
<protein>
    <recommendedName>
        <fullName evidence="3">histidine kinase</fullName>
        <ecNumber evidence="3">2.7.13.3</ecNumber>
    </recommendedName>
</protein>
<evidence type="ECO:0000256" key="14">
    <source>
        <dbReference type="SAM" id="Phobius"/>
    </source>
</evidence>
<dbReference type="CDD" id="cd00082">
    <property type="entry name" value="HisKA"/>
    <property type="match status" value="1"/>
</dbReference>
<evidence type="ECO:0000256" key="8">
    <source>
        <dbReference type="ARBA" id="ARBA00022741"/>
    </source>
</evidence>
<evidence type="ECO:0000256" key="10">
    <source>
        <dbReference type="ARBA" id="ARBA00022840"/>
    </source>
</evidence>
<organism evidence="16 17">
    <name type="scientific">Sporocytophaga myxococcoides</name>
    <dbReference type="NCBI Taxonomy" id="153721"/>
    <lineage>
        <taxon>Bacteria</taxon>
        <taxon>Pseudomonadati</taxon>
        <taxon>Bacteroidota</taxon>
        <taxon>Cytophagia</taxon>
        <taxon>Cytophagales</taxon>
        <taxon>Cytophagaceae</taxon>
        <taxon>Sporocytophaga</taxon>
    </lineage>
</organism>
<dbReference type="Pfam" id="PF00512">
    <property type="entry name" value="HisKA"/>
    <property type="match status" value="1"/>
</dbReference>
<evidence type="ECO:0000259" key="15">
    <source>
        <dbReference type="PROSITE" id="PS50109"/>
    </source>
</evidence>
<dbReference type="Proteomes" id="UP000030185">
    <property type="component" value="Unassembled WGS sequence"/>
</dbReference>
<feature type="transmembrane region" description="Helical" evidence="14">
    <location>
        <begin position="140"/>
        <end position="160"/>
    </location>
</feature>
<keyword evidence="13 14" id="KW-0472">Membrane</keyword>
<evidence type="ECO:0000256" key="4">
    <source>
        <dbReference type="ARBA" id="ARBA00022475"/>
    </source>
</evidence>
<evidence type="ECO:0000256" key="5">
    <source>
        <dbReference type="ARBA" id="ARBA00022553"/>
    </source>
</evidence>
<keyword evidence="10" id="KW-0067">ATP-binding</keyword>
<keyword evidence="8" id="KW-0547">Nucleotide-binding</keyword>
<dbReference type="GO" id="GO:0005886">
    <property type="term" value="C:plasma membrane"/>
    <property type="evidence" value="ECO:0007669"/>
    <property type="project" value="UniProtKB-SubCell"/>
</dbReference>
<evidence type="ECO:0000256" key="2">
    <source>
        <dbReference type="ARBA" id="ARBA00004651"/>
    </source>
</evidence>
<dbReference type="GO" id="GO:0000155">
    <property type="term" value="F:phosphorelay sensor kinase activity"/>
    <property type="evidence" value="ECO:0007669"/>
    <property type="project" value="InterPro"/>
</dbReference>
<dbReference type="SUPFAM" id="SSF47384">
    <property type="entry name" value="Homodimeric domain of signal transducing histidine kinase"/>
    <property type="match status" value="1"/>
</dbReference>
<feature type="domain" description="Histidine kinase" evidence="15">
    <location>
        <begin position="224"/>
        <end position="439"/>
    </location>
</feature>
<comment type="caution">
    <text evidence="16">The sequence shown here is derived from an EMBL/GenBank/DDBJ whole genome shotgun (WGS) entry which is preliminary data.</text>
</comment>
<dbReference type="Gene3D" id="3.30.565.10">
    <property type="entry name" value="Histidine kinase-like ATPase, C-terminal domain"/>
    <property type="match status" value="1"/>
</dbReference>
<evidence type="ECO:0000256" key="12">
    <source>
        <dbReference type="ARBA" id="ARBA00023012"/>
    </source>
</evidence>
<keyword evidence="4" id="KW-1003">Cell membrane</keyword>
<keyword evidence="9" id="KW-0418">Kinase</keyword>
<dbReference type="SMART" id="SM00387">
    <property type="entry name" value="HATPase_c"/>
    <property type="match status" value="1"/>
</dbReference>
<dbReference type="STRING" id="153721.MYP_2377"/>